<dbReference type="SUPFAM" id="SSF63520">
    <property type="entry name" value="PTS-regulatory domain, PRD"/>
    <property type="match status" value="2"/>
</dbReference>
<dbReference type="SMART" id="SM01061">
    <property type="entry name" value="CAT_RBD"/>
    <property type="match status" value="1"/>
</dbReference>
<dbReference type="AlphaFoldDB" id="A0AAW8SNU1"/>
<evidence type="ECO:0000256" key="1">
    <source>
        <dbReference type="ARBA" id="ARBA00022737"/>
    </source>
</evidence>
<reference evidence="3" key="1">
    <citation type="submission" date="2023-03" db="EMBL/GenBank/DDBJ databases">
        <authorList>
            <person name="Shen W."/>
            <person name="Cai J."/>
        </authorList>
    </citation>
    <scope>NUCLEOTIDE SEQUENCE</scope>
    <source>
        <strain evidence="3">B646-2</strain>
    </source>
</reference>
<name>A0AAW8SNU1_9ENTE</name>
<dbReference type="GO" id="GO:0006355">
    <property type="term" value="P:regulation of DNA-templated transcription"/>
    <property type="evidence" value="ECO:0007669"/>
    <property type="project" value="InterPro"/>
</dbReference>
<dbReference type="InterPro" id="IPR011608">
    <property type="entry name" value="PRD"/>
</dbReference>
<dbReference type="PANTHER" id="PTHR30185:SF15">
    <property type="entry name" value="CRYPTIC BETA-GLUCOSIDE BGL OPERON ANTITERMINATOR"/>
    <property type="match status" value="1"/>
</dbReference>
<sequence length="281" mass="33331">MKVVKILNNNIAIIDKGGHESIVYSPGISFKKSVGQRITDSEIEKTYVLDSKDRLEHFSYLLTHSDEKMIHLLNDIVAYGEFVAEQKANDYLYLALLDHLTFAIKRGEKDQFIRSPLTWEVQKFYPKFYDIGLYAVKLMRKTFHYEFPDEEAVSIALHFVNIQESQSLLDETLESMEILRDILNIIKYHFNISLDETSMNYMRLVTHLQYFIERLRKQEVYSEDSAGLFEQVRLLYPEAFKATEKIDIYVKGRFNQYLSKDEYTYLMIHINRVTERKEEKE</sequence>
<dbReference type="SUPFAM" id="SSF50151">
    <property type="entry name" value="SacY-like RNA-binding domain"/>
    <property type="match status" value="1"/>
</dbReference>
<dbReference type="PROSITE" id="PS51372">
    <property type="entry name" value="PRD_2"/>
    <property type="match status" value="2"/>
</dbReference>
<dbReference type="InterPro" id="IPR036650">
    <property type="entry name" value="CAT_RNA-bd_dom_sf"/>
</dbReference>
<dbReference type="Proteomes" id="UP001249240">
    <property type="component" value="Unassembled WGS sequence"/>
</dbReference>
<keyword evidence="1" id="KW-0677">Repeat</keyword>
<feature type="domain" description="PRD" evidence="2">
    <location>
        <begin position="170"/>
        <end position="280"/>
    </location>
</feature>
<proteinExistence type="predicted"/>
<organism evidence="3 4">
    <name type="scientific">Enterococcus raffinosus</name>
    <dbReference type="NCBI Taxonomy" id="71452"/>
    <lineage>
        <taxon>Bacteria</taxon>
        <taxon>Bacillati</taxon>
        <taxon>Bacillota</taxon>
        <taxon>Bacilli</taxon>
        <taxon>Lactobacillales</taxon>
        <taxon>Enterococcaceae</taxon>
        <taxon>Enterococcus</taxon>
    </lineage>
</organism>
<dbReference type="GO" id="GO:0003723">
    <property type="term" value="F:RNA binding"/>
    <property type="evidence" value="ECO:0007669"/>
    <property type="project" value="InterPro"/>
</dbReference>
<feature type="domain" description="PRD" evidence="2">
    <location>
        <begin position="64"/>
        <end position="169"/>
    </location>
</feature>
<dbReference type="EMBL" id="JARPXM010000001">
    <property type="protein sequence ID" value="MDT2536503.1"/>
    <property type="molecule type" value="Genomic_DNA"/>
</dbReference>
<evidence type="ECO:0000259" key="2">
    <source>
        <dbReference type="PROSITE" id="PS51372"/>
    </source>
</evidence>
<dbReference type="RefSeq" id="WP_010744291.1">
    <property type="nucleotide sequence ID" value="NZ_BAAAXM010000054.1"/>
</dbReference>
<dbReference type="Pfam" id="PF03123">
    <property type="entry name" value="CAT_RBD"/>
    <property type="match status" value="1"/>
</dbReference>
<evidence type="ECO:0000313" key="3">
    <source>
        <dbReference type="EMBL" id="MDT2536503.1"/>
    </source>
</evidence>
<dbReference type="InterPro" id="IPR004341">
    <property type="entry name" value="CAT_RNA-bd_dom"/>
</dbReference>
<dbReference type="Gene3D" id="2.30.24.10">
    <property type="entry name" value="CAT RNA-binding domain"/>
    <property type="match status" value="1"/>
</dbReference>
<dbReference type="InterPro" id="IPR050661">
    <property type="entry name" value="BglG_antiterminators"/>
</dbReference>
<dbReference type="InterPro" id="IPR036634">
    <property type="entry name" value="PRD_sf"/>
</dbReference>
<dbReference type="PANTHER" id="PTHR30185">
    <property type="entry name" value="CRYPTIC BETA-GLUCOSIDE BGL OPERON ANTITERMINATOR"/>
    <property type="match status" value="1"/>
</dbReference>
<protein>
    <submittedName>
        <fullName evidence="3">PRD domain-containing protein</fullName>
    </submittedName>
</protein>
<evidence type="ECO:0000313" key="4">
    <source>
        <dbReference type="Proteomes" id="UP001249240"/>
    </source>
</evidence>
<dbReference type="Gene3D" id="1.10.1790.10">
    <property type="entry name" value="PRD domain"/>
    <property type="match status" value="2"/>
</dbReference>
<dbReference type="Pfam" id="PF00874">
    <property type="entry name" value="PRD"/>
    <property type="match status" value="2"/>
</dbReference>
<comment type="caution">
    <text evidence="3">The sequence shown here is derived from an EMBL/GenBank/DDBJ whole genome shotgun (WGS) entry which is preliminary data.</text>
</comment>
<accession>A0AAW8SNU1</accession>
<gene>
    <name evidence="3" type="ORF">P7D78_00060</name>
</gene>